<dbReference type="EMBL" id="AZMM01011904">
    <property type="protein sequence ID" value="ETJ33645.1"/>
    <property type="molecule type" value="Genomic_DNA"/>
</dbReference>
<comment type="caution">
    <text evidence="1">The sequence shown here is derived from an EMBL/GenBank/DDBJ whole genome shotgun (WGS) entry which is preliminary data.</text>
</comment>
<dbReference type="AlphaFoldDB" id="W1XW04"/>
<dbReference type="SUPFAM" id="SSF160240">
    <property type="entry name" value="Cation efflux protein cytoplasmic domain-like"/>
    <property type="match status" value="1"/>
</dbReference>
<accession>W1XW04</accession>
<feature type="non-terminal residue" evidence="1">
    <location>
        <position position="75"/>
    </location>
</feature>
<feature type="non-terminal residue" evidence="1">
    <location>
        <position position="1"/>
    </location>
</feature>
<proteinExistence type="predicted"/>
<dbReference type="InterPro" id="IPR036837">
    <property type="entry name" value="Cation_efflux_CTD_sf"/>
</dbReference>
<reference evidence="1" key="1">
    <citation type="submission" date="2013-12" db="EMBL/GenBank/DDBJ databases">
        <title>A Varibaculum cambriense genome reconstructed from a premature infant gut community with otherwise low bacterial novelty that shifts toward anaerobic metabolism during the third week of life.</title>
        <authorList>
            <person name="Brown C.T."/>
            <person name="Sharon I."/>
            <person name="Thomas B.C."/>
            <person name="Castelle C.J."/>
            <person name="Morowitz M.J."/>
            <person name="Banfield J.F."/>
        </authorList>
    </citation>
    <scope>NUCLEOTIDE SEQUENCE</scope>
</reference>
<evidence type="ECO:0000313" key="1">
    <source>
        <dbReference type="EMBL" id="ETJ33645.1"/>
    </source>
</evidence>
<protein>
    <submittedName>
        <fullName evidence="1">Cation diffusion facilitator family transporter</fullName>
    </submittedName>
</protein>
<gene>
    <name evidence="1" type="ORF">Q604_UNBC11904G0001</name>
</gene>
<name>W1XW04_9ZZZZ</name>
<sequence length="75" mass="8119">VGAVISVLILKAAYDILREMYNHLLGVRADDNLIRNIKETIAQHPNVGGVYDLVLNSYGPGETIGSVHISALIFS</sequence>
<organism evidence="1">
    <name type="scientific">human gut metagenome</name>
    <dbReference type="NCBI Taxonomy" id="408170"/>
    <lineage>
        <taxon>unclassified sequences</taxon>
        <taxon>metagenomes</taxon>
        <taxon>organismal metagenomes</taxon>
    </lineage>
</organism>